<dbReference type="InterPro" id="IPR026444">
    <property type="entry name" value="Secre_tail"/>
</dbReference>
<dbReference type="AlphaFoldDB" id="A0A1G7H9Y8"/>
<keyword evidence="5" id="KW-1185">Reference proteome</keyword>
<dbReference type="NCBIfam" id="TIGR04183">
    <property type="entry name" value="Por_Secre_tail"/>
    <property type="match status" value="1"/>
</dbReference>
<feature type="domain" description="Secretion system C-terminal sorting" evidence="3">
    <location>
        <begin position="583"/>
        <end position="648"/>
    </location>
</feature>
<evidence type="ECO:0000313" key="5">
    <source>
        <dbReference type="Proteomes" id="UP000199203"/>
    </source>
</evidence>
<feature type="signal peptide" evidence="2">
    <location>
        <begin position="1"/>
        <end position="22"/>
    </location>
</feature>
<proteinExistence type="predicted"/>
<feature type="chain" id="PRO_5011455162" evidence="2">
    <location>
        <begin position="23"/>
        <end position="655"/>
    </location>
</feature>
<gene>
    <name evidence="4" type="ORF">SAMN05421825_0734</name>
</gene>
<name>A0A1G7H9Y8_9FLAO</name>
<protein>
    <submittedName>
        <fullName evidence="4">Por secretion system C-terminal sorting domain-containing protein</fullName>
    </submittedName>
</protein>
<evidence type="ECO:0000259" key="3">
    <source>
        <dbReference type="Pfam" id="PF18962"/>
    </source>
</evidence>
<accession>A0A1G7H9Y8</accession>
<dbReference type="EMBL" id="FNBH01000001">
    <property type="protein sequence ID" value="SDE97242.1"/>
    <property type="molecule type" value="Genomic_DNA"/>
</dbReference>
<evidence type="ECO:0000256" key="2">
    <source>
        <dbReference type="SAM" id="SignalP"/>
    </source>
</evidence>
<keyword evidence="1 2" id="KW-0732">Signal</keyword>
<reference evidence="5" key="1">
    <citation type="submission" date="2016-10" db="EMBL/GenBank/DDBJ databases">
        <authorList>
            <person name="Varghese N."/>
            <person name="Submissions S."/>
        </authorList>
    </citation>
    <scope>NUCLEOTIDE SEQUENCE [LARGE SCALE GENOMIC DNA]</scope>
    <source>
        <strain evidence="5">DSM 19684</strain>
    </source>
</reference>
<sequence>MKNIMKKIYLLFACLFLSGANAQTSLRVLDGWGTRLYDINNNGIGVHPGGYYDYATNTSNSIETGASATNRLNNTGDVAGKMPYSATDGSNLDQAAYRKNGIWTAIGYFPGDVPGNSWFGNATAISENSKYVTGQISVGASGSYPFIYNTETNTLTKLTDGDNLWEYGRGQGINDAGYVSGFVDREDLFNAGTYWVPAYFDPSGTLHYIDIDTSASEYGQGEAADINNAGQIVGYIGGKAFIYNINTNTYKTFGSTATISNPIFTSISENGLAIGYEGSLGSRNVIVYHEGMTEPILLKDYLALKGVNITTFDGRLGTGMGVSPDGKYICGFDNTAPTLFAAGWVVHLDELPYAPGCLSSPNGINPSVLYTPSCNGTTETITSSALTGEYSLVQLTAGKKYTFTSSVNTDFITIANETGTEVLKYGTGSVTISATTDQIIRFQLNLADNCTYSSDTRAKYVSCSDIPGCQWTVHVFDFLGMGDEVSWSLKDSAGDVVLSGGGYGAGYDDTQTALAEGPLTFYIESMGTFGDNTPVYTVSNGTTEVVSGSLPQDLGVLEATYSDLNCATMAVTDESNKSTLRYYPNPTKDILKISSEKNIRSLAIYSLDGKLVMNNISFKNNRSGDIDLSTLKTGNYIISVVFSDESVQSFKVIKD</sequence>
<dbReference type="Proteomes" id="UP000199203">
    <property type="component" value="Unassembled WGS sequence"/>
</dbReference>
<evidence type="ECO:0000256" key="1">
    <source>
        <dbReference type="ARBA" id="ARBA00022729"/>
    </source>
</evidence>
<evidence type="ECO:0000313" key="4">
    <source>
        <dbReference type="EMBL" id="SDE97242.1"/>
    </source>
</evidence>
<dbReference type="OrthoDB" id="1210035at2"/>
<dbReference type="Pfam" id="PF18962">
    <property type="entry name" value="Por_Secre_tail"/>
    <property type="match status" value="1"/>
</dbReference>
<organism evidence="4 5">
    <name type="scientific">Epilithonimonas hungarica</name>
    <dbReference type="NCBI Taxonomy" id="454006"/>
    <lineage>
        <taxon>Bacteria</taxon>
        <taxon>Pseudomonadati</taxon>
        <taxon>Bacteroidota</taxon>
        <taxon>Flavobacteriia</taxon>
        <taxon>Flavobacteriales</taxon>
        <taxon>Weeksellaceae</taxon>
        <taxon>Chryseobacterium group</taxon>
        <taxon>Epilithonimonas</taxon>
    </lineage>
</organism>
<dbReference type="STRING" id="454006.SAMN05421825_0734"/>